<accession>A0A4R6DQR4</accession>
<dbReference type="PRINTS" id="PR00344">
    <property type="entry name" value="BCTRLSENSOR"/>
</dbReference>
<dbReference type="SUPFAM" id="SSF55874">
    <property type="entry name" value="ATPase domain of HSP90 chaperone/DNA topoisomerase II/histidine kinase"/>
    <property type="match status" value="1"/>
</dbReference>
<evidence type="ECO:0000256" key="6">
    <source>
        <dbReference type="ARBA" id="ARBA00022692"/>
    </source>
</evidence>
<dbReference type="CDD" id="cd00075">
    <property type="entry name" value="HATPase"/>
    <property type="match status" value="1"/>
</dbReference>
<evidence type="ECO:0000256" key="4">
    <source>
        <dbReference type="ARBA" id="ARBA00022553"/>
    </source>
</evidence>
<gene>
    <name evidence="14" type="ORF">C7389_12082</name>
</gene>
<dbReference type="InterPro" id="IPR036097">
    <property type="entry name" value="HisK_dim/P_sf"/>
</dbReference>
<dbReference type="Pfam" id="PF00512">
    <property type="entry name" value="HisKA"/>
    <property type="match status" value="1"/>
</dbReference>
<dbReference type="Gene3D" id="3.30.565.10">
    <property type="entry name" value="Histidine kinase-like ATPase, C-terminal domain"/>
    <property type="match status" value="1"/>
</dbReference>
<dbReference type="RefSeq" id="WP_133594246.1">
    <property type="nucleotide sequence ID" value="NZ_SNVV01000020.1"/>
</dbReference>
<protein>
    <recommendedName>
        <fullName evidence="3">histidine kinase</fullName>
        <ecNumber evidence="3">2.7.13.3</ecNumber>
    </recommendedName>
</protein>
<evidence type="ECO:0000256" key="9">
    <source>
        <dbReference type="ARBA" id="ARBA00023012"/>
    </source>
</evidence>
<evidence type="ECO:0000256" key="10">
    <source>
        <dbReference type="ARBA" id="ARBA00023136"/>
    </source>
</evidence>
<dbReference type="EC" id="2.7.13.3" evidence="3"/>
<keyword evidence="6 11" id="KW-0812">Transmembrane</keyword>
<dbReference type="SMART" id="SM00387">
    <property type="entry name" value="HATPase_c"/>
    <property type="match status" value="1"/>
</dbReference>
<dbReference type="Pfam" id="PF08521">
    <property type="entry name" value="2CSK_N"/>
    <property type="match status" value="1"/>
</dbReference>
<sequence length="475" mass="51120">MQASLARNILRALAWPTLIPLFAAGGLSYFVAQDVINNTYDQNLLNLAHGLATHLSDDETGPVLSLSPEAETVLRTDTVDRIFFRVRDSRGELLAGDRDLGLADAERQRAPAVLLGAPPPGTLEPRREEPPLFYDSEYQGLPVRGVSLHHYSGGQGFYVTVAETLGKRRQAMERLLFGFAAAATLILIAAALAVRFGIPSGLAPLRRLEHELAGRSGTDLAPVNLAGVPVEIREVVRALNALLGRLREANASQRHFLQDAAHQLRTPLASLQVQLELMGDGHADAAALARLRHSVARVTRLANQLLALARAESGDRLLADAPPVNLAELIDDMLEDWLRLADSRNIDFGVQREPATLIGDPTLLRELIANLVDNALKYTPAGGQVTLHCHSEEEAVLIEVADSGPGIPPTERERVFERFHRVAGTQPSGSGLGLPIAREIARSHGGTITIEDGPDGGSSVRVRLPLKRAAAETAG</sequence>
<name>A0A4R6DQR4_9RHOO</name>
<dbReference type="GO" id="GO:0000155">
    <property type="term" value="F:phosphorelay sensor kinase activity"/>
    <property type="evidence" value="ECO:0007669"/>
    <property type="project" value="InterPro"/>
</dbReference>
<dbReference type="InterPro" id="IPR050428">
    <property type="entry name" value="TCS_sensor_his_kinase"/>
</dbReference>
<dbReference type="Pfam" id="PF02518">
    <property type="entry name" value="HATPase_c"/>
    <property type="match status" value="1"/>
</dbReference>
<feature type="transmembrane region" description="Helical" evidence="11">
    <location>
        <begin position="12"/>
        <end position="32"/>
    </location>
</feature>
<dbReference type="Proteomes" id="UP000295129">
    <property type="component" value="Unassembled WGS sequence"/>
</dbReference>
<keyword evidence="5" id="KW-0808">Transferase</keyword>
<dbReference type="InterPro" id="IPR003594">
    <property type="entry name" value="HATPase_dom"/>
</dbReference>
<evidence type="ECO:0000256" key="1">
    <source>
        <dbReference type="ARBA" id="ARBA00000085"/>
    </source>
</evidence>
<evidence type="ECO:0000256" key="8">
    <source>
        <dbReference type="ARBA" id="ARBA00022989"/>
    </source>
</evidence>
<feature type="domain" description="HAMP" evidence="13">
    <location>
        <begin position="200"/>
        <end position="251"/>
    </location>
</feature>
<keyword evidence="15" id="KW-1185">Reference proteome</keyword>
<organism evidence="14 15">
    <name type="scientific">Azoarcus indigens</name>
    <dbReference type="NCBI Taxonomy" id="29545"/>
    <lineage>
        <taxon>Bacteria</taxon>
        <taxon>Pseudomonadati</taxon>
        <taxon>Pseudomonadota</taxon>
        <taxon>Betaproteobacteria</taxon>
        <taxon>Rhodocyclales</taxon>
        <taxon>Zoogloeaceae</taxon>
        <taxon>Azoarcus</taxon>
    </lineage>
</organism>
<evidence type="ECO:0000313" key="14">
    <source>
        <dbReference type="EMBL" id="TDN47415.1"/>
    </source>
</evidence>
<dbReference type="GO" id="GO:0005886">
    <property type="term" value="C:plasma membrane"/>
    <property type="evidence" value="ECO:0007669"/>
    <property type="project" value="UniProtKB-SubCell"/>
</dbReference>
<feature type="transmembrane region" description="Helical" evidence="11">
    <location>
        <begin position="175"/>
        <end position="198"/>
    </location>
</feature>
<keyword evidence="8 11" id="KW-1133">Transmembrane helix</keyword>
<proteinExistence type="predicted"/>
<dbReference type="PANTHER" id="PTHR45436">
    <property type="entry name" value="SENSOR HISTIDINE KINASE YKOH"/>
    <property type="match status" value="1"/>
</dbReference>
<evidence type="ECO:0000256" key="5">
    <source>
        <dbReference type="ARBA" id="ARBA00022679"/>
    </source>
</evidence>
<comment type="caution">
    <text evidence="14">The sequence shown here is derived from an EMBL/GenBank/DDBJ whole genome shotgun (WGS) entry which is preliminary data.</text>
</comment>
<evidence type="ECO:0000259" key="13">
    <source>
        <dbReference type="PROSITE" id="PS50885"/>
    </source>
</evidence>
<evidence type="ECO:0000313" key="15">
    <source>
        <dbReference type="Proteomes" id="UP000295129"/>
    </source>
</evidence>
<dbReference type="InterPro" id="IPR013727">
    <property type="entry name" value="2CSK_N"/>
</dbReference>
<evidence type="ECO:0000256" key="7">
    <source>
        <dbReference type="ARBA" id="ARBA00022777"/>
    </source>
</evidence>
<dbReference type="FunFam" id="3.30.565.10:FF:000006">
    <property type="entry name" value="Sensor histidine kinase WalK"/>
    <property type="match status" value="1"/>
</dbReference>
<dbReference type="InterPro" id="IPR003660">
    <property type="entry name" value="HAMP_dom"/>
</dbReference>
<comment type="catalytic activity">
    <reaction evidence="1">
        <text>ATP + protein L-histidine = ADP + protein N-phospho-L-histidine.</text>
        <dbReference type="EC" id="2.7.13.3"/>
    </reaction>
</comment>
<dbReference type="InterPro" id="IPR003661">
    <property type="entry name" value="HisK_dim/P_dom"/>
</dbReference>
<dbReference type="EMBL" id="SNVV01000020">
    <property type="protein sequence ID" value="TDN47415.1"/>
    <property type="molecule type" value="Genomic_DNA"/>
</dbReference>
<dbReference type="InterPro" id="IPR005467">
    <property type="entry name" value="His_kinase_dom"/>
</dbReference>
<keyword evidence="9" id="KW-0902">Two-component regulatory system</keyword>
<evidence type="ECO:0000256" key="2">
    <source>
        <dbReference type="ARBA" id="ARBA00004429"/>
    </source>
</evidence>
<dbReference type="AlphaFoldDB" id="A0A4R6DQR4"/>
<evidence type="ECO:0000256" key="11">
    <source>
        <dbReference type="SAM" id="Phobius"/>
    </source>
</evidence>
<keyword evidence="10 11" id="KW-0472">Membrane</keyword>
<dbReference type="SUPFAM" id="SSF47384">
    <property type="entry name" value="Homodimeric domain of signal transducing histidine kinase"/>
    <property type="match status" value="1"/>
</dbReference>
<dbReference type="PROSITE" id="PS50885">
    <property type="entry name" value="HAMP"/>
    <property type="match status" value="1"/>
</dbReference>
<reference evidence="14 15" key="1">
    <citation type="submission" date="2019-03" db="EMBL/GenBank/DDBJ databases">
        <title>Genomic Encyclopedia of Type Strains, Phase IV (KMG-IV): sequencing the most valuable type-strain genomes for metagenomic binning, comparative biology and taxonomic classification.</title>
        <authorList>
            <person name="Goeker M."/>
        </authorList>
    </citation>
    <scope>NUCLEOTIDE SEQUENCE [LARGE SCALE GENOMIC DNA]</scope>
    <source>
        <strain evidence="14 15">DSM 12121</strain>
    </source>
</reference>
<keyword evidence="7 14" id="KW-0418">Kinase</keyword>
<dbReference type="PROSITE" id="PS50109">
    <property type="entry name" value="HIS_KIN"/>
    <property type="match status" value="1"/>
</dbReference>
<dbReference type="PANTHER" id="PTHR45436:SF5">
    <property type="entry name" value="SENSOR HISTIDINE KINASE TRCS"/>
    <property type="match status" value="1"/>
</dbReference>
<dbReference type="SMART" id="SM00388">
    <property type="entry name" value="HisKA"/>
    <property type="match status" value="1"/>
</dbReference>
<evidence type="ECO:0000259" key="12">
    <source>
        <dbReference type="PROSITE" id="PS50109"/>
    </source>
</evidence>
<comment type="subcellular location">
    <subcellularLocation>
        <location evidence="2">Cell inner membrane</location>
        <topology evidence="2">Multi-pass membrane protein</topology>
    </subcellularLocation>
</comment>
<keyword evidence="4" id="KW-0597">Phosphoprotein</keyword>
<evidence type="ECO:0000256" key="3">
    <source>
        <dbReference type="ARBA" id="ARBA00012438"/>
    </source>
</evidence>
<dbReference type="InterPro" id="IPR004358">
    <property type="entry name" value="Sig_transdc_His_kin-like_C"/>
</dbReference>
<dbReference type="Gene3D" id="1.10.287.130">
    <property type="match status" value="1"/>
</dbReference>
<dbReference type="InterPro" id="IPR036890">
    <property type="entry name" value="HATPase_C_sf"/>
</dbReference>
<dbReference type="OrthoDB" id="8554694at2"/>
<feature type="domain" description="Histidine kinase" evidence="12">
    <location>
        <begin position="259"/>
        <end position="468"/>
    </location>
</feature>
<dbReference type="CDD" id="cd00082">
    <property type="entry name" value="HisKA"/>
    <property type="match status" value="1"/>
</dbReference>